<dbReference type="Pfam" id="PF00155">
    <property type="entry name" value="Aminotran_1_2"/>
    <property type="match status" value="1"/>
</dbReference>
<dbReference type="SUPFAM" id="SSF46785">
    <property type="entry name" value="Winged helix' DNA-binding domain"/>
    <property type="match status" value="1"/>
</dbReference>
<evidence type="ECO:0000256" key="1">
    <source>
        <dbReference type="ARBA" id="ARBA00005384"/>
    </source>
</evidence>
<keyword evidence="7" id="KW-0032">Aminotransferase</keyword>
<dbReference type="InterPro" id="IPR051446">
    <property type="entry name" value="HTH_trans_reg/aminotransferase"/>
</dbReference>
<dbReference type="PANTHER" id="PTHR46577:SF1">
    <property type="entry name" value="HTH-TYPE TRANSCRIPTIONAL REGULATORY PROTEIN GABR"/>
    <property type="match status" value="1"/>
</dbReference>
<dbReference type="RefSeq" id="WP_269126273.1">
    <property type="nucleotide sequence ID" value="NZ_JAPUBN010000018.1"/>
</dbReference>
<organism evidence="7 8">
    <name type="scientific">Marinomonas phaeophyticola</name>
    <dbReference type="NCBI Taxonomy" id="3004091"/>
    <lineage>
        <taxon>Bacteria</taxon>
        <taxon>Pseudomonadati</taxon>
        <taxon>Pseudomonadota</taxon>
        <taxon>Gammaproteobacteria</taxon>
        <taxon>Oceanospirillales</taxon>
        <taxon>Oceanospirillaceae</taxon>
        <taxon>Marinomonas</taxon>
    </lineage>
</organism>
<dbReference type="Gene3D" id="3.40.640.10">
    <property type="entry name" value="Type I PLP-dependent aspartate aminotransferase-like (Major domain)"/>
    <property type="match status" value="1"/>
</dbReference>
<keyword evidence="2" id="KW-0663">Pyridoxal phosphate</keyword>
<dbReference type="InterPro" id="IPR015421">
    <property type="entry name" value="PyrdxlP-dep_Trfase_major"/>
</dbReference>
<keyword evidence="5" id="KW-0804">Transcription</keyword>
<reference evidence="7" key="1">
    <citation type="submission" date="2022-12" db="EMBL/GenBank/DDBJ databases">
        <title>Marinomonas 15G1-11 sp. nov, isolated from marine algae.</title>
        <authorList>
            <person name="Butt M."/>
            <person name="Choi D.G."/>
            <person name="Kim J.M."/>
            <person name="Lee J.K."/>
            <person name="Baek J.H."/>
            <person name="Jeon C.O."/>
        </authorList>
    </citation>
    <scope>NUCLEOTIDE SEQUENCE</scope>
    <source>
        <strain evidence="7">15G1-11</strain>
    </source>
</reference>
<dbReference type="InterPro" id="IPR036388">
    <property type="entry name" value="WH-like_DNA-bd_sf"/>
</dbReference>
<keyword evidence="3" id="KW-0805">Transcription regulation</keyword>
<name>A0ABT4JW80_9GAMM</name>
<accession>A0ABT4JW80</accession>
<dbReference type="Gene3D" id="1.10.10.10">
    <property type="entry name" value="Winged helix-like DNA-binding domain superfamily/Winged helix DNA-binding domain"/>
    <property type="match status" value="1"/>
</dbReference>
<keyword evidence="8" id="KW-1185">Reference proteome</keyword>
<evidence type="ECO:0000256" key="4">
    <source>
        <dbReference type="ARBA" id="ARBA00023125"/>
    </source>
</evidence>
<dbReference type="PROSITE" id="PS50949">
    <property type="entry name" value="HTH_GNTR"/>
    <property type="match status" value="1"/>
</dbReference>
<comment type="caution">
    <text evidence="7">The sequence shown here is derived from an EMBL/GenBank/DDBJ whole genome shotgun (WGS) entry which is preliminary data.</text>
</comment>
<comment type="similarity">
    <text evidence="1">In the C-terminal section; belongs to the class-I pyridoxal-phosphate-dependent aminotransferase family.</text>
</comment>
<evidence type="ECO:0000256" key="2">
    <source>
        <dbReference type="ARBA" id="ARBA00022898"/>
    </source>
</evidence>
<proteinExistence type="inferred from homology"/>
<sequence>MKTLTLLLDKQLKPVFLRIAYGLRHAIQTGKLTANEPLPSARKLAEQLGTNRHTIMAAYQELIAQGWVESIERKGYRVAQSLPIEESNHSLSYHPLVEKAFNWDINTDISESSLDKPAHKYRYNFAGGSPDVSLFPFKDFKSYMNESLSRPNFDDLNYGNNAGNNNFIHQVKTYLRRVRSITDKEIIAVNGSQEAIYLIARLLLKSGDKVAVESLGYQPAWNAFKTTGADLVPIQQHDNGIDIKQLEKVFSTTDIKLLYLTPLHQYPTTVTLPIHERMAIYQLATKYNVAILEDDYDHEFHYDCQPLIPLAAEDPLGLVIYLSTFSKIMFPGGRIGFIAVDKALVPAIMRYRSVMNHKPNVLMQDAIGRWMQDGGFERHLRRMSKRYHQRRDHLIQLLNMYKAQGIALDYDLPAGGMSLWLDIKSHAHELEQVCHENDIYLAAEHHFHLDPTKDENRYVRLGYAGLSSDALTAGLHSLFTLLKEVQSRGY</sequence>
<evidence type="ECO:0000256" key="5">
    <source>
        <dbReference type="ARBA" id="ARBA00023163"/>
    </source>
</evidence>
<protein>
    <submittedName>
        <fullName evidence="7">PLP-dependent aminotransferase family protein</fullName>
    </submittedName>
</protein>
<dbReference type="InterPro" id="IPR015424">
    <property type="entry name" value="PyrdxlP-dep_Trfase"/>
</dbReference>
<keyword evidence="7" id="KW-0808">Transferase</keyword>
<keyword evidence="4" id="KW-0238">DNA-binding</keyword>
<dbReference type="CDD" id="cd00609">
    <property type="entry name" value="AAT_like"/>
    <property type="match status" value="1"/>
</dbReference>
<evidence type="ECO:0000313" key="8">
    <source>
        <dbReference type="Proteomes" id="UP001149719"/>
    </source>
</evidence>
<dbReference type="PANTHER" id="PTHR46577">
    <property type="entry name" value="HTH-TYPE TRANSCRIPTIONAL REGULATORY PROTEIN GABR"/>
    <property type="match status" value="1"/>
</dbReference>
<dbReference type="InterPro" id="IPR000524">
    <property type="entry name" value="Tscrpt_reg_HTH_GntR"/>
</dbReference>
<dbReference type="Pfam" id="PF00392">
    <property type="entry name" value="GntR"/>
    <property type="match status" value="1"/>
</dbReference>
<dbReference type="GO" id="GO:0008483">
    <property type="term" value="F:transaminase activity"/>
    <property type="evidence" value="ECO:0007669"/>
    <property type="project" value="UniProtKB-KW"/>
</dbReference>
<dbReference type="EMBL" id="JAPUBN010000018">
    <property type="protein sequence ID" value="MCZ2722563.1"/>
    <property type="molecule type" value="Genomic_DNA"/>
</dbReference>
<dbReference type="InterPro" id="IPR036390">
    <property type="entry name" value="WH_DNA-bd_sf"/>
</dbReference>
<evidence type="ECO:0000256" key="3">
    <source>
        <dbReference type="ARBA" id="ARBA00023015"/>
    </source>
</evidence>
<feature type="domain" description="HTH gntR-type" evidence="6">
    <location>
        <begin position="13"/>
        <end position="81"/>
    </location>
</feature>
<dbReference type="CDD" id="cd07377">
    <property type="entry name" value="WHTH_GntR"/>
    <property type="match status" value="1"/>
</dbReference>
<dbReference type="Proteomes" id="UP001149719">
    <property type="component" value="Unassembled WGS sequence"/>
</dbReference>
<evidence type="ECO:0000259" key="6">
    <source>
        <dbReference type="PROSITE" id="PS50949"/>
    </source>
</evidence>
<dbReference type="InterPro" id="IPR004839">
    <property type="entry name" value="Aminotransferase_I/II_large"/>
</dbReference>
<dbReference type="PRINTS" id="PR00035">
    <property type="entry name" value="HTHGNTR"/>
</dbReference>
<dbReference type="SMART" id="SM00345">
    <property type="entry name" value="HTH_GNTR"/>
    <property type="match status" value="1"/>
</dbReference>
<gene>
    <name evidence="7" type="ORF">O1D97_13330</name>
</gene>
<evidence type="ECO:0000313" key="7">
    <source>
        <dbReference type="EMBL" id="MCZ2722563.1"/>
    </source>
</evidence>
<dbReference type="SUPFAM" id="SSF53383">
    <property type="entry name" value="PLP-dependent transferases"/>
    <property type="match status" value="1"/>
</dbReference>